<dbReference type="AlphaFoldDB" id="A0A6J6CZM8"/>
<feature type="compositionally biased region" description="Basic and acidic residues" evidence="1">
    <location>
        <begin position="1"/>
        <end position="37"/>
    </location>
</feature>
<proteinExistence type="predicted"/>
<sequence>MTEREFNDRSGKPDRGRPQSRDAGDGSGRGGRDRRQDAPSGRASSSKTSRPAWQERVARPIDYDKPKSPSIPDEITEKDLELGIRVQLKTLTPENAEKVARHLAMVSILHDQDPELAHQHALAAAERAGRIGMVRETVGITAYGVGDFALSLRELLTHRRISGSNDQVPLMVDCERGLGRPERGLELGREVDRSKLLPMVRVNLAIVMSGARLDLGQNDLALAELEIPELNPAKVFDYSAPLFHAYAETLEVLGREAESKRWRSLAERAEQAFSGYSQPEDEVFSVLEEIEIPEFTNEKYRDDKFEDRPGKRDYKND</sequence>
<name>A0A6J6CZM8_9ZZZZ</name>
<evidence type="ECO:0000313" key="2">
    <source>
        <dbReference type="EMBL" id="CAB4555839.1"/>
    </source>
</evidence>
<organism evidence="2">
    <name type="scientific">freshwater metagenome</name>
    <dbReference type="NCBI Taxonomy" id="449393"/>
    <lineage>
        <taxon>unclassified sequences</taxon>
        <taxon>metagenomes</taxon>
        <taxon>ecological metagenomes</taxon>
    </lineage>
</organism>
<protein>
    <submittedName>
        <fullName evidence="2">Unannotated protein</fullName>
    </submittedName>
</protein>
<accession>A0A6J6CZM8</accession>
<feature type="region of interest" description="Disordered" evidence="1">
    <location>
        <begin position="298"/>
        <end position="317"/>
    </location>
</feature>
<evidence type="ECO:0000256" key="1">
    <source>
        <dbReference type="SAM" id="MobiDB-lite"/>
    </source>
</evidence>
<feature type="region of interest" description="Disordered" evidence="1">
    <location>
        <begin position="1"/>
        <end position="76"/>
    </location>
</feature>
<gene>
    <name evidence="2" type="ORF">UFOPK1561_00594</name>
</gene>
<reference evidence="2" key="1">
    <citation type="submission" date="2020-05" db="EMBL/GenBank/DDBJ databases">
        <authorList>
            <person name="Chiriac C."/>
            <person name="Salcher M."/>
            <person name="Ghai R."/>
            <person name="Kavagutti S V."/>
        </authorList>
    </citation>
    <scope>NUCLEOTIDE SEQUENCE</scope>
</reference>
<feature type="compositionally biased region" description="Basic and acidic residues" evidence="1">
    <location>
        <begin position="56"/>
        <end position="67"/>
    </location>
</feature>
<feature type="compositionally biased region" description="Polar residues" evidence="1">
    <location>
        <begin position="42"/>
        <end position="51"/>
    </location>
</feature>
<dbReference type="EMBL" id="CAEZSZ010000058">
    <property type="protein sequence ID" value="CAB4555839.1"/>
    <property type="molecule type" value="Genomic_DNA"/>
</dbReference>